<dbReference type="Pfam" id="PF02753">
    <property type="entry name" value="PapD_C"/>
    <property type="match status" value="1"/>
</dbReference>
<dbReference type="InterPro" id="IPR001829">
    <property type="entry name" value="Pili_assmbl_chaperone_bac"/>
</dbReference>
<dbReference type="InterPro" id="IPR013783">
    <property type="entry name" value="Ig-like_fold"/>
</dbReference>
<dbReference type="GO" id="GO:0071555">
    <property type="term" value="P:cell wall organization"/>
    <property type="evidence" value="ECO:0007669"/>
    <property type="project" value="InterPro"/>
</dbReference>
<dbReference type="Pfam" id="PF00345">
    <property type="entry name" value="PapD_N"/>
    <property type="match status" value="1"/>
</dbReference>
<evidence type="ECO:0000259" key="9">
    <source>
        <dbReference type="Pfam" id="PF02753"/>
    </source>
</evidence>
<dbReference type="InterPro" id="IPR036316">
    <property type="entry name" value="Pili_assmbl_chap_C_dom_sf"/>
</dbReference>
<protein>
    <submittedName>
        <fullName evidence="10">Fimbria/pilus periplasmic chaperone</fullName>
    </submittedName>
</protein>
<comment type="similarity">
    <text evidence="2">Belongs to the periplasmic pilus chaperone family.</text>
</comment>
<keyword evidence="4 7" id="KW-0732">Signal</keyword>
<keyword evidence="5" id="KW-0574">Periplasm</keyword>
<feature type="chain" id="PRO_5042551481" evidence="7">
    <location>
        <begin position="30"/>
        <end position="260"/>
    </location>
</feature>
<dbReference type="InterPro" id="IPR050643">
    <property type="entry name" value="Periplasmic_pilus_chap"/>
</dbReference>
<dbReference type="RefSeq" id="WP_319076602.1">
    <property type="nucleotide sequence ID" value="NZ_JAWWMZ010000015.1"/>
</dbReference>
<evidence type="ECO:0000256" key="2">
    <source>
        <dbReference type="ARBA" id="ARBA00007399"/>
    </source>
</evidence>
<dbReference type="EMBL" id="JAWWMZ010000015">
    <property type="protein sequence ID" value="MDX4957080.1"/>
    <property type="molecule type" value="Genomic_DNA"/>
</dbReference>
<comment type="caution">
    <text evidence="10">The sequence shown here is derived from an EMBL/GenBank/DDBJ whole genome shotgun (WGS) entry which is preliminary data.</text>
</comment>
<dbReference type="InterPro" id="IPR016147">
    <property type="entry name" value="Pili_assmbl_chaperone_N"/>
</dbReference>
<feature type="signal peptide" evidence="7">
    <location>
        <begin position="1"/>
        <end position="29"/>
    </location>
</feature>
<dbReference type="PANTHER" id="PTHR30251">
    <property type="entry name" value="PILUS ASSEMBLY CHAPERONE"/>
    <property type="match status" value="1"/>
</dbReference>
<dbReference type="Gene3D" id="2.60.40.10">
    <property type="entry name" value="Immunoglobulins"/>
    <property type="match status" value="2"/>
</dbReference>
<proteinExistence type="inferred from homology"/>
<dbReference type="SUPFAM" id="SSF49584">
    <property type="entry name" value="Periplasmic chaperone C-domain"/>
    <property type="match status" value="1"/>
</dbReference>
<evidence type="ECO:0000256" key="4">
    <source>
        <dbReference type="ARBA" id="ARBA00022729"/>
    </source>
</evidence>
<name>A0AAJ2R2S3_DELAC</name>
<dbReference type="PANTHER" id="PTHR30251:SF2">
    <property type="entry name" value="FIMBRIAL CHAPERONE YADV-RELATED"/>
    <property type="match status" value="1"/>
</dbReference>
<evidence type="ECO:0000313" key="11">
    <source>
        <dbReference type="Proteomes" id="UP001287445"/>
    </source>
</evidence>
<sequence length="260" mass="28258">MPVKNRRSSLLSHCFAMAALLICVLPANASIVLYGTRVIFSGDETEATLKISNEGKLPSLVQSWLDTGDGDMAPEGIDVPFVIAPSLTRLEASDQQMLRIIYSGQPLLQDRESLFWINVLDVPPKTENAKGSQGSLALAFRTRIKLIYRPKGLPGEPRDAPEQLQWSASTTQDGPAVLHARNPTAYVANLGHIAIEAADQSFKVTVGHVLPGETATFALQKPAENEQLPKELPADAVVVYTSLNDWGGAEGHRVELGRRR</sequence>
<evidence type="ECO:0000256" key="1">
    <source>
        <dbReference type="ARBA" id="ARBA00004418"/>
    </source>
</evidence>
<organism evidence="10 11">
    <name type="scientific">Delftia acidovorans</name>
    <name type="common">Pseudomonas acidovorans</name>
    <name type="synonym">Comamonas acidovorans</name>
    <dbReference type="NCBI Taxonomy" id="80866"/>
    <lineage>
        <taxon>Bacteria</taxon>
        <taxon>Pseudomonadati</taxon>
        <taxon>Pseudomonadota</taxon>
        <taxon>Betaproteobacteria</taxon>
        <taxon>Burkholderiales</taxon>
        <taxon>Comamonadaceae</taxon>
        <taxon>Delftia</taxon>
    </lineage>
</organism>
<gene>
    <name evidence="10" type="ORF">SGN30_27005</name>
</gene>
<evidence type="ECO:0000256" key="7">
    <source>
        <dbReference type="SAM" id="SignalP"/>
    </source>
</evidence>
<dbReference type="AlphaFoldDB" id="A0AAJ2R2S3"/>
<reference evidence="10" key="1">
    <citation type="submission" date="2023-11" db="EMBL/GenBank/DDBJ databases">
        <title>Identification and selenium tolerance of Delftia acidovorans R3-25.</title>
        <authorList>
            <person name="Zhang S."/>
            <person name="Liu Y."/>
            <person name="Guo Y."/>
        </authorList>
    </citation>
    <scope>NUCLEOTIDE SEQUENCE</scope>
    <source>
        <strain evidence="10">R3-25</strain>
    </source>
</reference>
<dbReference type="Proteomes" id="UP001287445">
    <property type="component" value="Unassembled WGS sequence"/>
</dbReference>
<keyword evidence="6" id="KW-0143">Chaperone</keyword>
<evidence type="ECO:0000256" key="5">
    <source>
        <dbReference type="ARBA" id="ARBA00022764"/>
    </source>
</evidence>
<evidence type="ECO:0000256" key="3">
    <source>
        <dbReference type="ARBA" id="ARBA00022558"/>
    </source>
</evidence>
<accession>A0AAJ2R2S3</accession>
<dbReference type="InterPro" id="IPR016148">
    <property type="entry name" value="Pili_assmbl_chaperone_C"/>
</dbReference>
<dbReference type="PRINTS" id="PR00969">
    <property type="entry name" value="CHAPERONPILI"/>
</dbReference>
<dbReference type="InterPro" id="IPR008962">
    <property type="entry name" value="PapD-like_sf"/>
</dbReference>
<feature type="domain" description="Pili assembly chaperone C-terminal" evidence="9">
    <location>
        <begin position="181"/>
        <end position="249"/>
    </location>
</feature>
<evidence type="ECO:0000313" key="10">
    <source>
        <dbReference type="EMBL" id="MDX4957080.1"/>
    </source>
</evidence>
<dbReference type="SUPFAM" id="SSF49354">
    <property type="entry name" value="PapD-like"/>
    <property type="match status" value="1"/>
</dbReference>
<feature type="domain" description="Pili assembly chaperone N-terminal" evidence="8">
    <location>
        <begin position="31"/>
        <end position="153"/>
    </location>
</feature>
<comment type="subcellular location">
    <subcellularLocation>
        <location evidence="1">Periplasm</location>
    </subcellularLocation>
</comment>
<evidence type="ECO:0000256" key="6">
    <source>
        <dbReference type="ARBA" id="ARBA00023186"/>
    </source>
</evidence>
<dbReference type="FunFam" id="2.60.40.10:FF:000458">
    <property type="entry name" value="Molecular chaperone FimC"/>
    <property type="match status" value="1"/>
</dbReference>
<keyword evidence="3" id="KW-1029">Fimbrium biogenesis</keyword>
<dbReference type="GO" id="GO:0030288">
    <property type="term" value="C:outer membrane-bounded periplasmic space"/>
    <property type="evidence" value="ECO:0007669"/>
    <property type="project" value="InterPro"/>
</dbReference>
<evidence type="ECO:0000259" key="8">
    <source>
        <dbReference type="Pfam" id="PF00345"/>
    </source>
</evidence>